<reference evidence="1 2" key="1">
    <citation type="submission" date="2005-09" db="EMBL/GenBank/DDBJ databases">
        <authorList>
            <person name="Mural R.J."/>
            <person name="Li P.W."/>
            <person name="Adams M.D."/>
            <person name="Amanatides P.G."/>
            <person name="Baden-Tillson H."/>
            <person name="Barnstead M."/>
            <person name="Chin S.H."/>
            <person name="Dew I."/>
            <person name="Evans C.A."/>
            <person name="Ferriera S."/>
            <person name="Flanigan M."/>
            <person name="Fosler C."/>
            <person name="Glodek A."/>
            <person name="Gu Z."/>
            <person name="Holt R.A."/>
            <person name="Jennings D."/>
            <person name="Kraft C.L."/>
            <person name="Lu F."/>
            <person name="Nguyen T."/>
            <person name="Nusskern D.R."/>
            <person name="Pfannkoch C.M."/>
            <person name="Sitter C."/>
            <person name="Sutton G.G."/>
            <person name="Venter J.C."/>
            <person name="Wang Z."/>
            <person name="Woodage T."/>
            <person name="Zheng X.H."/>
            <person name="Zhong F."/>
        </authorList>
    </citation>
    <scope>NUCLEOTIDE SEQUENCE [LARGE SCALE GENOMIC DNA]</scope>
    <source>
        <strain>BN</strain>
        <strain evidence="2">Sprague-Dawley</strain>
    </source>
</reference>
<organism evidence="1 2">
    <name type="scientific">Rattus norvegicus</name>
    <name type="common">Rat</name>
    <dbReference type="NCBI Taxonomy" id="10116"/>
    <lineage>
        <taxon>Eukaryota</taxon>
        <taxon>Metazoa</taxon>
        <taxon>Chordata</taxon>
        <taxon>Craniata</taxon>
        <taxon>Vertebrata</taxon>
        <taxon>Euteleostomi</taxon>
        <taxon>Mammalia</taxon>
        <taxon>Eutheria</taxon>
        <taxon>Euarchontoglires</taxon>
        <taxon>Glires</taxon>
        <taxon>Rodentia</taxon>
        <taxon>Myomorpha</taxon>
        <taxon>Muroidea</taxon>
        <taxon>Muridae</taxon>
        <taxon>Murinae</taxon>
        <taxon>Rattus</taxon>
    </lineage>
</organism>
<accession>A6KD55</accession>
<name>A6KD55_RAT</name>
<evidence type="ECO:0000313" key="1">
    <source>
        <dbReference type="EMBL" id="EDL87571.1"/>
    </source>
</evidence>
<protein>
    <submittedName>
        <fullName evidence="1">RCG44326</fullName>
    </submittedName>
</protein>
<dbReference type="EMBL" id="CH474037">
    <property type="protein sequence ID" value="EDL87571.1"/>
    <property type="molecule type" value="Genomic_DNA"/>
</dbReference>
<sequence>MLMCFPSSMSSCVTA</sequence>
<proteinExistence type="predicted"/>
<dbReference type="Proteomes" id="UP000234681">
    <property type="component" value="Chromosome 19"/>
</dbReference>
<evidence type="ECO:0000313" key="2">
    <source>
        <dbReference type="Proteomes" id="UP000234681"/>
    </source>
</evidence>
<gene>
    <name evidence="1" type="ORF">rCG_44326</name>
</gene>